<keyword evidence="3 6" id="KW-1133">Transmembrane helix</keyword>
<sequence length="375" mass="40258">MSAARGVDYTRVPNQDEVIEMKAGHEQRLPSDAAVPQKEEVPPSQLKVIGVVVFYLVAALVMIMVNKWVLNAVQIPLFFLFCQLLIAVLLLHLCALFGAMKLPRMESHVCKGLVPLIACNVLGLAFNTYCLQFVDASFYQIARGLILPFTVFFSWWLLGTKSSFPTLAAVALVCFGFMAGVSAENIHTSLIGITLGVLSSVTTSVHAIVVKRSLAIVSDTLDLAYYSNLLSALVILPFVLVSGEIWVVLDMASGQSEALGTFITGAAVTGLFGFLICIAGFLSIKVTSPISHMVSAAVRGVLQTFLGIWLFNDVVGTGRATGIIFILTGSTYYVYTKAQENAAPRAPPAESAPRVTTRAASSTPSFAANVEVEKR</sequence>
<feature type="transmembrane region" description="Helical" evidence="6">
    <location>
        <begin position="229"/>
        <end position="249"/>
    </location>
</feature>
<evidence type="ECO:0000256" key="5">
    <source>
        <dbReference type="SAM" id="MobiDB-lite"/>
    </source>
</evidence>
<evidence type="ECO:0000259" key="7">
    <source>
        <dbReference type="Pfam" id="PF03151"/>
    </source>
</evidence>
<gene>
    <name evidence="8" type="ORF">BQ2448_2177</name>
</gene>
<keyword evidence="9" id="KW-1185">Reference proteome</keyword>
<dbReference type="STRING" id="269621.A0A238F7N1"/>
<dbReference type="AlphaFoldDB" id="A0A238F7N1"/>
<evidence type="ECO:0000256" key="1">
    <source>
        <dbReference type="ARBA" id="ARBA00004141"/>
    </source>
</evidence>
<keyword evidence="4 6" id="KW-0472">Membrane</keyword>
<comment type="subcellular location">
    <subcellularLocation>
        <location evidence="1">Membrane</location>
        <topology evidence="1">Multi-pass membrane protein</topology>
    </subcellularLocation>
</comment>
<dbReference type="EMBL" id="FMSP01000004">
    <property type="protein sequence ID" value="SCV69157.1"/>
    <property type="molecule type" value="Genomic_DNA"/>
</dbReference>
<feature type="region of interest" description="Disordered" evidence="5">
    <location>
        <begin position="341"/>
        <end position="375"/>
    </location>
</feature>
<keyword evidence="2 6" id="KW-0812">Transmembrane</keyword>
<evidence type="ECO:0000313" key="9">
    <source>
        <dbReference type="Proteomes" id="UP000198372"/>
    </source>
</evidence>
<evidence type="ECO:0000256" key="3">
    <source>
        <dbReference type="ARBA" id="ARBA00022989"/>
    </source>
</evidence>
<feature type="transmembrane region" description="Helical" evidence="6">
    <location>
        <begin position="112"/>
        <end position="134"/>
    </location>
</feature>
<dbReference type="Proteomes" id="UP000198372">
    <property type="component" value="Unassembled WGS sequence"/>
</dbReference>
<dbReference type="OrthoDB" id="5547497at2759"/>
<name>A0A238F7N1_9BASI</name>
<evidence type="ECO:0000256" key="2">
    <source>
        <dbReference type="ARBA" id="ARBA00022692"/>
    </source>
</evidence>
<evidence type="ECO:0000256" key="4">
    <source>
        <dbReference type="ARBA" id="ARBA00023136"/>
    </source>
</evidence>
<dbReference type="PANTHER" id="PTHR11132">
    <property type="entry name" value="SOLUTE CARRIER FAMILY 35"/>
    <property type="match status" value="1"/>
</dbReference>
<feature type="transmembrane region" description="Helical" evidence="6">
    <location>
        <begin position="46"/>
        <end position="65"/>
    </location>
</feature>
<feature type="transmembrane region" description="Helical" evidence="6">
    <location>
        <begin position="165"/>
        <end position="183"/>
    </location>
</feature>
<dbReference type="SUPFAM" id="SSF103481">
    <property type="entry name" value="Multidrug resistance efflux transporter EmrE"/>
    <property type="match status" value="1"/>
</dbReference>
<evidence type="ECO:0000313" key="8">
    <source>
        <dbReference type="EMBL" id="SCV69157.1"/>
    </source>
</evidence>
<protein>
    <submittedName>
        <fullName evidence="8">BQ2448_2177 protein</fullName>
    </submittedName>
</protein>
<feature type="compositionally biased region" description="Low complexity" evidence="5">
    <location>
        <begin position="342"/>
        <end position="354"/>
    </location>
</feature>
<dbReference type="Pfam" id="PF03151">
    <property type="entry name" value="TPT"/>
    <property type="match status" value="1"/>
</dbReference>
<dbReference type="InterPro" id="IPR037185">
    <property type="entry name" value="EmrE-like"/>
</dbReference>
<organism evidence="8 9">
    <name type="scientific">Microbotryum intermedium</name>
    <dbReference type="NCBI Taxonomy" id="269621"/>
    <lineage>
        <taxon>Eukaryota</taxon>
        <taxon>Fungi</taxon>
        <taxon>Dikarya</taxon>
        <taxon>Basidiomycota</taxon>
        <taxon>Pucciniomycotina</taxon>
        <taxon>Microbotryomycetes</taxon>
        <taxon>Microbotryales</taxon>
        <taxon>Microbotryaceae</taxon>
        <taxon>Microbotryum</taxon>
    </lineage>
</organism>
<accession>A0A238F7N1</accession>
<feature type="transmembrane region" description="Helical" evidence="6">
    <location>
        <begin position="77"/>
        <end position="100"/>
    </location>
</feature>
<dbReference type="GO" id="GO:0016020">
    <property type="term" value="C:membrane"/>
    <property type="evidence" value="ECO:0007669"/>
    <property type="project" value="UniProtKB-SubCell"/>
</dbReference>
<dbReference type="InterPro" id="IPR004853">
    <property type="entry name" value="Sugar_P_trans_dom"/>
</dbReference>
<evidence type="ECO:0000256" key="6">
    <source>
        <dbReference type="SAM" id="Phobius"/>
    </source>
</evidence>
<proteinExistence type="predicted"/>
<feature type="transmembrane region" description="Helical" evidence="6">
    <location>
        <begin position="189"/>
        <end position="209"/>
    </location>
</feature>
<feature type="transmembrane region" description="Helical" evidence="6">
    <location>
        <begin position="140"/>
        <end position="158"/>
    </location>
</feature>
<feature type="transmembrane region" description="Helical" evidence="6">
    <location>
        <begin position="317"/>
        <end position="335"/>
    </location>
</feature>
<dbReference type="InterPro" id="IPR050186">
    <property type="entry name" value="TPT_transporter"/>
</dbReference>
<feature type="transmembrane region" description="Helical" evidence="6">
    <location>
        <begin position="261"/>
        <end position="282"/>
    </location>
</feature>
<feature type="domain" description="Sugar phosphate transporter" evidence="7">
    <location>
        <begin position="52"/>
        <end position="333"/>
    </location>
</feature>
<reference evidence="9" key="1">
    <citation type="submission" date="2016-09" db="EMBL/GenBank/DDBJ databases">
        <authorList>
            <person name="Jeantristanb JTB J.-T."/>
            <person name="Ricardo R."/>
        </authorList>
    </citation>
    <scope>NUCLEOTIDE SEQUENCE [LARGE SCALE GENOMIC DNA]</scope>
</reference>